<name>A0A645ENA3_9ZZZZ</name>
<sequence length="148" mass="16789">MACFAGRRRPGEYFPLEDDNLYEAVERCRKHPETMIELVAGPCMICPPCNGYYPDSGFCSMGFAMGLRNQKKDLDTLQWMGLDYGVKMRADELFRLMFERIKDKKDICGYNTDRQTHEAWSICPGVGGSDGFGNYREAAGENLGMDRA</sequence>
<dbReference type="EMBL" id="VSSQ01048564">
    <property type="protein sequence ID" value="MPN02609.1"/>
    <property type="molecule type" value="Genomic_DNA"/>
</dbReference>
<dbReference type="AlphaFoldDB" id="A0A645ENA3"/>
<accession>A0A645ENA3</accession>
<proteinExistence type="predicted"/>
<evidence type="ECO:0000313" key="1">
    <source>
        <dbReference type="EMBL" id="MPN02609.1"/>
    </source>
</evidence>
<organism evidence="1">
    <name type="scientific">bioreactor metagenome</name>
    <dbReference type="NCBI Taxonomy" id="1076179"/>
    <lineage>
        <taxon>unclassified sequences</taxon>
        <taxon>metagenomes</taxon>
        <taxon>ecological metagenomes</taxon>
    </lineage>
</organism>
<reference evidence="1" key="1">
    <citation type="submission" date="2019-08" db="EMBL/GenBank/DDBJ databases">
        <authorList>
            <person name="Kucharzyk K."/>
            <person name="Murdoch R.W."/>
            <person name="Higgins S."/>
            <person name="Loffler F."/>
        </authorList>
    </citation>
    <scope>NUCLEOTIDE SEQUENCE</scope>
</reference>
<comment type="caution">
    <text evidence="1">The sequence shown here is derived from an EMBL/GenBank/DDBJ whole genome shotgun (WGS) entry which is preliminary data.</text>
</comment>
<gene>
    <name evidence="1" type="ORF">SDC9_149825</name>
</gene>
<protein>
    <submittedName>
        <fullName evidence="1">Uncharacterized protein</fullName>
    </submittedName>
</protein>